<keyword evidence="1" id="KW-0812">Transmembrane</keyword>
<organism evidence="2 3">
    <name type="scientific">Nosema granulosis</name>
    <dbReference type="NCBI Taxonomy" id="83296"/>
    <lineage>
        <taxon>Eukaryota</taxon>
        <taxon>Fungi</taxon>
        <taxon>Fungi incertae sedis</taxon>
        <taxon>Microsporidia</taxon>
        <taxon>Nosematidae</taxon>
        <taxon>Nosema</taxon>
    </lineage>
</organism>
<accession>A0A9P6H0C7</accession>
<keyword evidence="3" id="KW-1185">Reference proteome</keyword>
<evidence type="ECO:0000313" key="3">
    <source>
        <dbReference type="Proteomes" id="UP000740883"/>
    </source>
</evidence>
<keyword evidence="1" id="KW-1133">Transmembrane helix</keyword>
<feature type="transmembrane region" description="Helical" evidence="1">
    <location>
        <begin position="6"/>
        <end position="30"/>
    </location>
</feature>
<name>A0A9P6H0C7_9MICR</name>
<sequence length="191" mass="21754">MSLKTIFTIIGVLAIILITFVGMCLVYIIIRTSDIDACLENAKTNITPELKTMYELTDEQCEQVYAGIFILLKIPSKDIVKITNFNSDKIQKIKFLKLELRIILVSDTKELINQKFDSGTVSKKIVDLVKAPSNDLIFNEEFRPIADKFIYKFNTAETLLKKKIKGGKNYDIVETIIAAMPDLYTLLIKSY</sequence>
<dbReference type="EMBL" id="SBJO01000206">
    <property type="protein sequence ID" value="KAF9762130.1"/>
    <property type="molecule type" value="Genomic_DNA"/>
</dbReference>
<evidence type="ECO:0000256" key="1">
    <source>
        <dbReference type="SAM" id="Phobius"/>
    </source>
</evidence>
<gene>
    <name evidence="2" type="ORF">NGRA_2193</name>
</gene>
<proteinExistence type="predicted"/>
<comment type="caution">
    <text evidence="2">The sequence shown here is derived from an EMBL/GenBank/DDBJ whole genome shotgun (WGS) entry which is preliminary data.</text>
</comment>
<evidence type="ECO:0000313" key="2">
    <source>
        <dbReference type="EMBL" id="KAF9762130.1"/>
    </source>
</evidence>
<dbReference type="Proteomes" id="UP000740883">
    <property type="component" value="Unassembled WGS sequence"/>
</dbReference>
<keyword evidence="1" id="KW-0472">Membrane</keyword>
<dbReference type="AlphaFoldDB" id="A0A9P6H0C7"/>
<reference evidence="2 3" key="1">
    <citation type="journal article" date="2020" name="Genome Biol. Evol.">
        <title>Comparative genomics of strictly vertically transmitted, feminizing microsporidia endosymbionts of amphipod crustaceans.</title>
        <authorList>
            <person name="Cormier A."/>
            <person name="Chebbi M.A."/>
            <person name="Giraud I."/>
            <person name="Wattier R."/>
            <person name="Teixeira M."/>
            <person name="Gilbert C."/>
            <person name="Rigaud T."/>
            <person name="Cordaux R."/>
        </authorList>
    </citation>
    <scope>NUCLEOTIDE SEQUENCE [LARGE SCALE GENOMIC DNA]</scope>
    <source>
        <strain evidence="2 3">Ou3-Ou53</strain>
    </source>
</reference>
<protein>
    <submittedName>
        <fullName evidence="2">Uncharacterized protein</fullName>
    </submittedName>
</protein>